<gene>
    <name evidence="3" type="primary">LOC118414593</name>
</gene>
<dbReference type="AlphaFoldDB" id="A0A9J7MPV7"/>
<dbReference type="OrthoDB" id="422720at2759"/>
<proteinExistence type="predicted"/>
<keyword evidence="1" id="KW-1133">Transmembrane helix</keyword>
<organism evidence="2 3">
    <name type="scientific">Branchiostoma floridae</name>
    <name type="common">Florida lancelet</name>
    <name type="synonym">Amphioxus</name>
    <dbReference type="NCBI Taxonomy" id="7739"/>
    <lineage>
        <taxon>Eukaryota</taxon>
        <taxon>Metazoa</taxon>
        <taxon>Chordata</taxon>
        <taxon>Cephalochordata</taxon>
        <taxon>Leptocardii</taxon>
        <taxon>Amphioxiformes</taxon>
        <taxon>Branchiostomatidae</taxon>
        <taxon>Branchiostoma</taxon>
    </lineage>
</organism>
<dbReference type="GeneID" id="118414593"/>
<dbReference type="Proteomes" id="UP000001554">
    <property type="component" value="Chromosome 4"/>
</dbReference>
<evidence type="ECO:0000313" key="2">
    <source>
        <dbReference type="Proteomes" id="UP000001554"/>
    </source>
</evidence>
<name>A0A9J7MPV7_BRAFL</name>
<reference evidence="2" key="1">
    <citation type="journal article" date="2020" name="Nat. Ecol. Evol.">
        <title>Deeply conserved synteny resolves early events in vertebrate evolution.</title>
        <authorList>
            <person name="Simakov O."/>
            <person name="Marletaz F."/>
            <person name="Yue J.X."/>
            <person name="O'Connell B."/>
            <person name="Jenkins J."/>
            <person name="Brandt A."/>
            <person name="Calef R."/>
            <person name="Tung C.H."/>
            <person name="Huang T.K."/>
            <person name="Schmutz J."/>
            <person name="Satoh N."/>
            <person name="Yu J.K."/>
            <person name="Putnam N.H."/>
            <person name="Green R.E."/>
            <person name="Rokhsar D.S."/>
        </authorList>
    </citation>
    <scope>NUCLEOTIDE SEQUENCE [LARGE SCALE GENOMIC DNA]</scope>
    <source>
        <strain evidence="2">S238N-H82</strain>
    </source>
</reference>
<protein>
    <submittedName>
        <fullName evidence="3">Uncharacterized protein LOC118414593</fullName>
    </submittedName>
</protein>
<feature type="transmembrane region" description="Helical" evidence="1">
    <location>
        <begin position="26"/>
        <end position="46"/>
    </location>
</feature>
<accession>A0A9J7MPV7</accession>
<keyword evidence="1" id="KW-0812">Transmembrane</keyword>
<dbReference type="KEGG" id="bfo:118414593"/>
<evidence type="ECO:0000313" key="3">
    <source>
        <dbReference type="RefSeq" id="XP_035674644.1"/>
    </source>
</evidence>
<dbReference type="PANTHER" id="PTHR14143">
    <property type="entry name" value="INTERFERON-INDUCIBLE GTPASE FAMILY MEMBER"/>
    <property type="match status" value="1"/>
</dbReference>
<sequence>MLLMTVTTDYSPTMVRAKAEIYRSRAWRVALGVAAVGGMLYAGTFVNGATMVTATELFKKGFGLHQTSVRKLAKLTGKDEGELQRFVDDKLSVVSKVQQLLKGEINVKTLRQAFVAANAHLDIFMTALAVDAAVDVAVPFVGSLAIVPFSFGLAWRILCIVIDEYEQCALALHDFAFR</sequence>
<evidence type="ECO:0000256" key="1">
    <source>
        <dbReference type="SAM" id="Phobius"/>
    </source>
</evidence>
<keyword evidence="2" id="KW-1185">Reference proteome</keyword>
<dbReference type="PANTHER" id="PTHR14143:SF1">
    <property type="entry name" value="IRG-TYPE G DOMAIN-CONTAINING PROTEIN"/>
    <property type="match status" value="1"/>
</dbReference>
<dbReference type="RefSeq" id="XP_035674644.1">
    <property type="nucleotide sequence ID" value="XM_035818751.1"/>
</dbReference>
<keyword evidence="1" id="KW-0472">Membrane</keyword>
<reference evidence="3" key="2">
    <citation type="submission" date="2025-08" db="UniProtKB">
        <authorList>
            <consortium name="RefSeq"/>
        </authorList>
    </citation>
    <scope>IDENTIFICATION</scope>
    <source>
        <strain evidence="3">S238N-H82</strain>
        <tissue evidence="3">Testes</tissue>
    </source>
</reference>